<evidence type="ECO:0000313" key="10">
    <source>
        <dbReference type="Proteomes" id="UP001204376"/>
    </source>
</evidence>
<feature type="domain" description="Histidine kinase" evidence="8">
    <location>
        <begin position="234"/>
        <end position="448"/>
    </location>
</feature>
<organism evidence="9 10">
    <name type="scientific">Mucilaginibacter aquariorum</name>
    <dbReference type="NCBI Taxonomy" id="2967225"/>
    <lineage>
        <taxon>Bacteria</taxon>
        <taxon>Pseudomonadati</taxon>
        <taxon>Bacteroidota</taxon>
        <taxon>Sphingobacteriia</taxon>
        <taxon>Sphingobacteriales</taxon>
        <taxon>Sphingobacteriaceae</taxon>
        <taxon>Mucilaginibacter</taxon>
    </lineage>
</organism>
<dbReference type="Pfam" id="PF00512">
    <property type="entry name" value="HisKA"/>
    <property type="match status" value="1"/>
</dbReference>
<dbReference type="InterPro" id="IPR036890">
    <property type="entry name" value="HATPase_C_sf"/>
</dbReference>
<dbReference type="SMART" id="SM00387">
    <property type="entry name" value="HATPase_c"/>
    <property type="match status" value="1"/>
</dbReference>
<sequence length="448" mass="50938">MKKRLRFTFIIATITVSSIVLFQLYWLYYTFNNAQRGFHITAVRALEKSIDLYQSQQVELPTSLNYKKPSLTVFMRAKPSVEAFDLDTPKHKEVFKAEFNTVAIDKQHEPYVRALIARLMTQQMHKPLDLNTLAGIYEKELAKDGIVMPVILTLRKQPLSILPNEVASRIDYYKSPVVVIAKLSSSGWMIRHNLLPAIVSFILILLSAGSLWYMGVIIRRQLKLDRLKNDFISNITHELRTPLTILRSSNEAIARFGVAGNPEKLARYTGINADIIDKLEGEVERIMDISMIDRKFSIKEMKQVDLNQLLENLIRRFDLISNKPILLTIPNRPIQVNTDPYKIETILNNLLDNAKKYAGDEARISVEAVISHSGWQLLVSDNGHGISTDNLLYIFDKYYRVENGDLHDVKGYGLGLSHVKGLVESLNGKIIAKSKIGHGTTFTITFPV</sequence>
<dbReference type="InterPro" id="IPR005467">
    <property type="entry name" value="His_kinase_dom"/>
</dbReference>
<keyword evidence="7" id="KW-0812">Transmembrane</keyword>
<dbReference type="CDD" id="cd00075">
    <property type="entry name" value="HATPase"/>
    <property type="match status" value="1"/>
</dbReference>
<evidence type="ECO:0000256" key="2">
    <source>
        <dbReference type="ARBA" id="ARBA00012438"/>
    </source>
</evidence>
<dbReference type="SUPFAM" id="SSF55874">
    <property type="entry name" value="ATPase domain of HSP90 chaperone/DNA topoisomerase II/histidine kinase"/>
    <property type="match status" value="1"/>
</dbReference>
<dbReference type="InterPro" id="IPR003594">
    <property type="entry name" value="HATPase_dom"/>
</dbReference>
<evidence type="ECO:0000256" key="5">
    <source>
        <dbReference type="ARBA" id="ARBA00022777"/>
    </source>
</evidence>
<dbReference type="RefSeq" id="WP_256538784.1">
    <property type="nucleotide sequence ID" value="NZ_JANHOH010000002.1"/>
</dbReference>
<evidence type="ECO:0000256" key="1">
    <source>
        <dbReference type="ARBA" id="ARBA00000085"/>
    </source>
</evidence>
<dbReference type="Gene3D" id="1.10.287.130">
    <property type="match status" value="1"/>
</dbReference>
<dbReference type="SMART" id="SM00388">
    <property type="entry name" value="HisKA"/>
    <property type="match status" value="1"/>
</dbReference>
<keyword evidence="7" id="KW-1133">Transmembrane helix</keyword>
<evidence type="ECO:0000313" key="9">
    <source>
        <dbReference type="EMBL" id="MCQ6958586.1"/>
    </source>
</evidence>
<keyword evidence="3" id="KW-0597">Phosphoprotein</keyword>
<evidence type="ECO:0000256" key="4">
    <source>
        <dbReference type="ARBA" id="ARBA00022679"/>
    </source>
</evidence>
<dbReference type="PRINTS" id="PR00344">
    <property type="entry name" value="BCTRLSENSOR"/>
</dbReference>
<accession>A0ABT1T1V8</accession>
<evidence type="ECO:0000256" key="6">
    <source>
        <dbReference type="ARBA" id="ARBA00023012"/>
    </source>
</evidence>
<reference evidence="9 10" key="1">
    <citation type="submission" date="2022-07" db="EMBL/GenBank/DDBJ databases">
        <title>Mucilaginibacter sp. JC4.</title>
        <authorList>
            <person name="Le V."/>
            <person name="Ko S.-R."/>
            <person name="Ahn C.-Y."/>
            <person name="Oh H.-M."/>
        </authorList>
    </citation>
    <scope>NUCLEOTIDE SEQUENCE [LARGE SCALE GENOMIC DNA]</scope>
    <source>
        <strain evidence="9 10">JC4</strain>
    </source>
</reference>
<gene>
    <name evidence="9" type="ORF">NPE20_11470</name>
</gene>
<dbReference type="GO" id="GO:0016301">
    <property type="term" value="F:kinase activity"/>
    <property type="evidence" value="ECO:0007669"/>
    <property type="project" value="UniProtKB-KW"/>
</dbReference>
<dbReference type="InterPro" id="IPR036097">
    <property type="entry name" value="HisK_dim/P_sf"/>
</dbReference>
<evidence type="ECO:0000259" key="8">
    <source>
        <dbReference type="PROSITE" id="PS50109"/>
    </source>
</evidence>
<keyword evidence="5 9" id="KW-0418">Kinase</keyword>
<comment type="catalytic activity">
    <reaction evidence="1">
        <text>ATP + protein L-histidine = ADP + protein N-phospho-L-histidine.</text>
        <dbReference type="EC" id="2.7.13.3"/>
    </reaction>
</comment>
<dbReference type="CDD" id="cd00082">
    <property type="entry name" value="HisKA"/>
    <property type="match status" value="1"/>
</dbReference>
<dbReference type="SUPFAM" id="SSF47384">
    <property type="entry name" value="Homodimeric domain of signal transducing histidine kinase"/>
    <property type="match status" value="1"/>
</dbReference>
<protein>
    <recommendedName>
        <fullName evidence="2">histidine kinase</fullName>
        <ecNumber evidence="2">2.7.13.3</ecNumber>
    </recommendedName>
</protein>
<comment type="caution">
    <text evidence="9">The sequence shown here is derived from an EMBL/GenBank/DDBJ whole genome shotgun (WGS) entry which is preliminary data.</text>
</comment>
<dbReference type="InterPro" id="IPR004358">
    <property type="entry name" value="Sig_transdc_His_kin-like_C"/>
</dbReference>
<proteinExistence type="predicted"/>
<dbReference type="EC" id="2.7.13.3" evidence="2"/>
<evidence type="ECO:0000256" key="3">
    <source>
        <dbReference type="ARBA" id="ARBA00022553"/>
    </source>
</evidence>
<dbReference type="PROSITE" id="PS50109">
    <property type="entry name" value="HIS_KIN"/>
    <property type="match status" value="1"/>
</dbReference>
<dbReference type="InterPro" id="IPR003661">
    <property type="entry name" value="HisK_dim/P_dom"/>
</dbReference>
<keyword evidence="4" id="KW-0808">Transferase</keyword>
<feature type="transmembrane region" description="Helical" evidence="7">
    <location>
        <begin position="194"/>
        <end position="218"/>
    </location>
</feature>
<dbReference type="Proteomes" id="UP001204376">
    <property type="component" value="Unassembled WGS sequence"/>
</dbReference>
<dbReference type="PANTHER" id="PTHR45453">
    <property type="entry name" value="PHOSPHATE REGULON SENSOR PROTEIN PHOR"/>
    <property type="match status" value="1"/>
</dbReference>
<dbReference type="Pfam" id="PF02518">
    <property type="entry name" value="HATPase_c"/>
    <property type="match status" value="1"/>
</dbReference>
<dbReference type="EMBL" id="JANHOH010000002">
    <property type="protein sequence ID" value="MCQ6958586.1"/>
    <property type="molecule type" value="Genomic_DNA"/>
</dbReference>
<keyword evidence="6" id="KW-0902">Two-component regulatory system</keyword>
<keyword evidence="7" id="KW-0472">Membrane</keyword>
<dbReference type="PANTHER" id="PTHR45453:SF1">
    <property type="entry name" value="PHOSPHATE REGULON SENSOR PROTEIN PHOR"/>
    <property type="match status" value="1"/>
</dbReference>
<name>A0ABT1T1V8_9SPHI</name>
<feature type="transmembrane region" description="Helical" evidence="7">
    <location>
        <begin position="7"/>
        <end position="28"/>
    </location>
</feature>
<evidence type="ECO:0000256" key="7">
    <source>
        <dbReference type="SAM" id="Phobius"/>
    </source>
</evidence>
<dbReference type="InterPro" id="IPR050351">
    <property type="entry name" value="BphY/WalK/GraS-like"/>
</dbReference>
<keyword evidence="10" id="KW-1185">Reference proteome</keyword>
<dbReference type="Gene3D" id="3.30.565.10">
    <property type="entry name" value="Histidine kinase-like ATPase, C-terminal domain"/>
    <property type="match status" value="1"/>
</dbReference>